<evidence type="ECO:0000313" key="1">
    <source>
        <dbReference type="EMBL" id="MEE3717652.1"/>
    </source>
</evidence>
<organism evidence="1 2">
    <name type="scientific">Tumidithrix elongata BACA0141</name>
    <dbReference type="NCBI Taxonomy" id="2716417"/>
    <lineage>
        <taxon>Bacteria</taxon>
        <taxon>Bacillati</taxon>
        <taxon>Cyanobacteriota</taxon>
        <taxon>Cyanophyceae</taxon>
        <taxon>Pseudanabaenales</taxon>
        <taxon>Pseudanabaenaceae</taxon>
        <taxon>Tumidithrix</taxon>
        <taxon>Tumidithrix elongata</taxon>
    </lineage>
</organism>
<proteinExistence type="predicted"/>
<dbReference type="Proteomes" id="UP001333818">
    <property type="component" value="Unassembled WGS sequence"/>
</dbReference>
<comment type="caution">
    <text evidence="1">The sequence shown here is derived from an EMBL/GenBank/DDBJ whole genome shotgun (WGS) entry which is preliminary data.</text>
</comment>
<dbReference type="Pfam" id="PF09700">
    <property type="entry name" value="Cas_Cmr3"/>
    <property type="match status" value="1"/>
</dbReference>
<dbReference type="InterPro" id="IPR019117">
    <property type="entry name" value="CRISPR-assoc_protein_Cmr3"/>
</dbReference>
<dbReference type="EMBL" id="JAZBJZ010000048">
    <property type="protein sequence ID" value="MEE3717652.1"/>
    <property type="molecule type" value="Genomic_DNA"/>
</dbReference>
<reference evidence="1" key="1">
    <citation type="submission" date="2024-01" db="EMBL/GenBank/DDBJ databases">
        <title>Bank of Algae and Cyanobacteria of the Azores (BACA) strain genomes.</title>
        <authorList>
            <person name="Luz R."/>
            <person name="Cordeiro R."/>
            <person name="Fonseca A."/>
            <person name="Goncalves V."/>
        </authorList>
    </citation>
    <scope>NUCLEOTIDE SEQUENCE</scope>
    <source>
        <strain evidence="1">BACA0141</strain>
    </source>
</reference>
<evidence type="ECO:0000313" key="2">
    <source>
        <dbReference type="Proteomes" id="UP001333818"/>
    </source>
</evidence>
<protein>
    <submittedName>
        <fullName evidence="1">Type III-B CRISPR module-associated Cmr3 family protein</fullName>
    </submittedName>
</protein>
<gene>
    <name evidence="1" type="ORF">V2H45_13005</name>
</gene>
<dbReference type="AlphaFoldDB" id="A0AAW9PSZ9"/>
<keyword evidence="2" id="KW-1185">Reference proteome</keyword>
<dbReference type="RefSeq" id="WP_330484083.1">
    <property type="nucleotide sequence ID" value="NZ_JAZBJZ010000048.1"/>
</dbReference>
<sequence>MLRRFNFLIKVKPLGFLYGSAGAFLSAENLVGKSGAKFPPDASVLSGLILRIYQEDSKSSKAEIDKIKKDLTVAGAFWAEESNPENFYVPIPRSRIFGKEMIDPKTRHEKESYNEWVLASGKWDLADKKKEVSNEYKWQKIGSWQKPLETILCSGLCKETPWKFTPILHPTLQDEQRHTLEKDGLFLENAVQMREDTCLVYLSTHALTDGWYRFGGESHLVEITSHELDEDSTINELLKEKIEQSFALICPAVWGSNNLSTRYPSEFKASGKPPQMLTDRPMPFRYRLGKGDGKSSSTLGIGRYAVPAGTVYVLKHELNRSWWEISE</sequence>
<accession>A0AAW9PSZ9</accession>
<name>A0AAW9PSZ9_9CYAN</name>